<dbReference type="Proteomes" id="UP001168990">
    <property type="component" value="Unassembled WGS sequence"/>
</dbReference>
<sequence>MGTISQKIIKKIGDANSDDRLEMAIVRNVAAAMFLQHSCNIHIATLPLECYRNVAAMFGMLCKVRNIAVTFLQHSALTGEDRTINVMREFERASAFLKTI</sequence>
<organism evidence="1 2">
    <name type="scientific">Microctonus aethiopoides</name>
    <dbReference type="NCBI Taxonomy" id="144406"/>
    <lineage>
        <taxon>Eukaryota</taxon>
        <taxon>Metazoa</taxon>
        <taxon>Ecdysozoa</taxon>
        <taxon>Arthropoda</taxon>
        <taxon>Hexapoda</taxon>
        <taxon>Insecta</taxon>
        <taxon>Pterygota</taxon>
        <taxon>Neoptera</taxon>
        <taxon>Endopterygota</taxon>
        <taxon>Hymenoptera</taxon>
        <taxon>Apocrita</taxon>
        <taxon>Ichneumonoidea</taxon>
        <taxon>Braconidae</taxon>
        <taxon>Euphorinae</taxon>
        <taxon>Microctonus</taxon>
    </lineage>
</organism>
<proteinExistence type="predicted"/>
<protein>
    <submittedName>
        <fullName evidence="1">Uncharacterized protein</fullName>
    </submittedName>
</protein>
<reference evidence="1" key="2">
    <citation type="submission" date="2023-03" db="EMBL/GenBank/DDBJ databases">
        <authorList>
            <person name="Inwood S.N."/>
            <person name="Skelly J.G."/>
            <person name="Guhlin J."/>
            <person name="Harrop T.W.R."/>
            <person name="Goldson S.G."/>
            <person name="Dearden P.K."/>
        </authorList>
    </citation>
    <scope>NUCLEOTIDE SEQUENCE</scope>
    <source>
        <strain evidence="1">Irish</strain>
        <tissue evidence="1">Whole body</tissue>
    </source>
</reference>
<keyword evidence="2" id="KW-1185">Reference proteome</keyword>
<gene>
    <name evidence="1" type="ORF">PV328_007801</name>
</gene>
<evidence type="ECO:0000313" key="2">
    <source>
        <dbReference type="Proteomes" id="UP001168990"/>
    </source>
</evidence>
<comment type="caution">
    <text evidence="1">The sequence shown here is derived from an EMBL/GenBank/DDBJ whole genome shotgun (WGS) entry which is preliminary data.</text>
</comment>
<reference evidence="1" key="1">
    <citation type="journal article" date="2023" name="bioRxiv">
        <title>Scaffold-level genome assemblies of two parasitoid biocontrol wasps reveal the parthenogenesis mechanism and an associated novel virus.</title>
        <authorList>
            <person name="Inwood S."/>
            <person name="Skelly J."/>
            <person name="Guhlin J."/>
            <person name="Harrop T."/>
            <person name="Goldson S."/>
            <person name="Dearden P."/>
        </authorList>
    </citation>
    <scope>NUCLEOTIDE SEQUENCE</scope>
    <source>
        <strain evidence="1">Irish</strain>
        <tissue evidence="1">Whole body</tissue>
    </source>
</reference>
<name>A0AA39C9M9_9HYME</name>
<dbReference type="EMBL" id="JAQQBS010001423">
    <property type="protein sequence ID" value="KAK0160388.1"/>
    <property type="molecule type" value="Genomic_DNA"/>
</dbReference>
<accession>A0AA39C9M9</accession>
<dbReference type="AlphaFoldDB" id="A0AA39C9M9"/>
<evidence type="ECO:0000313" key="1">
    <source>
        <dbReference type="EMBL" id="KAK0160388.1"/>
    </source>
</evidence>